<organism evidence="2">
    <name type="scientific">Nicotiana tabacum</name>
    <name type="common">Common tobacco</name>
    <dbReference type="NCBI Taxonomy" id="4097"/>
    <lineage>
        <taxon>Eukaryota</taxon>
        <taxon>Viridiplantae</taxon>
        <taxon>Streptophyta</taxon>
        <taxon>Embryophyta</taxon>
        <taxon>Tracheophyta</taxon>
        <taxon>Spermatophyta</taxon>
        <taxon>Magnoliopsida</taxon>
        <taxon>eudicotyledons</taxon>
        <taxon>Gunneridae</taxon>
        <taxon>Pentapetalae</taxon>
        <taxon>asterids</taxon>
        <taxon>lamiids</taxon>
        <taxon>Solanales</taxon>
        <taxon>Solanaceae</taxon>
        <taxon>Nicotianoideae</taxon>
        <taxon>Nicotianeae</taxon>
        <taxon>Nicotiana</taxon>
    </lineage>
</organism>
<feature type="domain" description="RNase H type-1" evidence="1">
    <location>
        <begin position="102"/>
        <end position="171"/>
    </location>
</feature>
<dbReference type="KEGG" id="nta:107771676"/>
<proteinExistence type="predicted"/>
<dbReference type="PANTHER" id="PTHR47074">
    <property type="entry name" value="BNAC02G40300D PROTEIN"/>
    <property type="match status" value="1"/>
</dbReference>
<dbReference type="InterPro" id="IPR012337">
    <property type="entry name" value="RNaseH-like_sf"/>
</dbReference>
<protein>
    <recommendedName>
        <fullName evidence="1">RNase H type-1 domain-containing protein</fullName>
    </recommendedName>
</protein>
<dbReference type="PANTHER" id="PTHR47074:SF21">
    <property type="entry name" value="RNASE H TYPE-1 DOMAIN-CONTAINING PROTEIN"/>
    <property type="match status" value="1"/>
</dbReference>
<dbReference type="Gene3D" id="3.30.420.10">
    <property type="entry name" value="Ribonuclease H-like superfamily/Ribonuclease H"/>
    <property type="match status" value="1"/>
</dbReference>
<reference evidence="2" key="1">
    <citation type="submission" date="2025-08" db="UniProtKB">
        <authorList>
            <consortium name="RefSeq"/>
        </authorList>
    </citation>
    <scope>IDENTIFICATION</scope>
</reference>
<dbReference type="Pfam" id="PF13456">
    <property type="entry name" value="RVT_3"/>
    <property type="match status" value="1"/>
</dbReference>
<dbReference type="InterPro" id="IPR052929">
    <property type="entry name" value="RNase_H-like_EbsB-rel"/>
</dbReference>
<dbReference type="GO" id="GO:0003676">
    <property type="term" value="F:nucleic acid binding"/>
    <property type="evidence" value="ECO:0007669"/>
    <property type="project" value="InterPro"/>
</dbReference>
<dbReference type="GO" id="GO:0004523">
    <property type="term" value="F:RNA-DNA hybrid ribonuclease activity"/>
    <property type="evidence" value="ECO:0007669"/>
    <property type="project" value="InterPro"/>
</dbReference>
<dbReference type="SUPFAM" id="SSF53098">
    <property type="entry name" value="Ribonuclease H-like"/>
    <property type="match status" value="1"/>
</dbReference>
<dbReference type="PaxDb" id="4097-A0A1S3Y380"/>
<name>A0A1S3Y380_TOBAC</name>
<dbReference type="AlphaFoldDB" id="A0A1S3Y380"/>
<dbReference type="InterPro" id="IPR036397">
    <property type="entry name" value="RNaseH_sf"/>
</dbReference>
<dbReference type="InterPro" id="IPR002156">
    <property type="entry name" value="RNaseH_domain"/>
</dbReference>
<dbReference type="RefSeq" id="XP_016446590.1">
    <property type="nucleotide sequence ID" value="XM_016591104.1"/>
</dbReference>
<evidence type="ECO:0000259" key="1">
    <source>
        <dbReference type="Pfam" id="PF13456"/>
    </source>
</evidence>
<dbReference type="OrthoDB" id="1306056at2759"/>
<accession>A0A1S3Y380</accession>
<evidence type="ECO:0000313" key="2">
    <source>
        <dbReference type="RefSeq" id="XP_016446590.1"/>
    </source>
</evidence>
<gene>
    <name evidence="2" type="primary">LOC107771676</name>
</gene>
<dbReference type="InterPro" id="IPR044730">
    <property type="entry name" value="RNase_H-like_dom_plant"/>
</dbReference>
<sequence>MGLPSLDIGNDKNWLIKLRDIFINNCKLHMKWTTLFPYCIWELWKNRNHNNINNLDNYLDIRKVIHAAWEFTFFTQRNSFVEKTINVEISWIKPNKDVIKLNYDGAFSSKSRRAGLGGYNKGDWIVGYHKSSQAISPIHVELLALLEGLKIARDMNFIMIEIETDCTKMANAPIEDPATEA</sequence>
<dbReference type="CDD" id="cd06222">
    <property type="entry name" value="RNase_H_like"/>
    <property type="match status" value="1"/>
</dbReference>